<comment type="caution">
    <text evidence="1">The sequence shown here is derived from an EMBL/GenBank/DDBJ whole genome shotgun (WGS) entry which is preliminary data.</text>
</comment>
<protein>
    <submittedName>
        <fullName evidence="1">Uncharacterized protein</fullName>
    </submittedName>
</protein>
<dbReference type="AlphaFoldDB" id="A0A0B4D3I5"/>
<reference evidence="1 2" key="1">
    <citation type="submission" date="2014-12" db="EMBL/GenBank/DDBJ databases">
        <title>Genome sequencing of Chryseobacterium taiwanense TPW19.</title>
        <authorList>
            <person name="Tan P.W."/>
            <person name="Chan K.-G."/>
        </authorList>
    </citation>
    <scope>NUCLEOTIDE SEQUENCE [LARGE SCALE GENOMIC DNA]</scope>
    <source>
        <strain evidence="1 2">TPW19</strain>
    </source>
</reference>
<dbReference type="RefSeq" id="WP_039367989.1">
    <property type="nucleotide sequence ID" value="NZ_JWTA01000006.1"/>
</dbReference>
<gene>
    <name evidence="1" type="ORF">RM51_09125</name>
</gene>
<dbReference type="Pfam" id="PF16872">
    <property type="entry name" value="putAbiC"/>
    <property type="match status" value="1"/>
</dbReference>
<accession>A0A0B4D3I5</accession>
<evidence type="ECO:0000313" key="2">
    <source>
        <dbReference type="Proteomes" id="UP000031167"/>
    </source>
</evidence>
<dbReference type="Proteomes" id="UP000031167">
    <property type="component" value="Unassembled WGS sequence"/>
</dbReference>
<dbReference type="OrthoDB" id="6678638at2"/>
<evidence type="ECO:0000313" key="1">
    <source>
        <dbReference type="EMBL" id="KIC63202.1"/>
    </source>
</evidence>
<organism evidence="1 2">
    <name type="scientific">Chryseobacterium taiwanense</name>
    <dbReference type="NCBI Taxonomy" id="363331"/>
    <lineage>
        <taxon>Bacteria</taxon>
        <taxon>Pseudomonadati</taxon>
        <taxon>Bacteroidota</taxon>
        <taxon>Flavobacteriia</taxon>
        <taxon>Flavobacteriales</taxon>
        <taxon>Weeksellaceae</taxon>
        <taxon>Chryseobacterium group</taxon>
        <taxon>Chryseobacterium</taxon>
    </lineage>
</organism>
<keyword evidence="2" id="KW-1185">Reference proteome</keyword>
<dbReference type="EMBL" id="JWTA01000006">
    <property type="protein sequence ID" value="KIC63202.1"/>
    <property type="molecule type" value="Genomic_DNA"/>
</dbReference>
<proteinExistence type="predicted"/>
<dbReference type="InterPro" id="IPR031709">
    <property type="entry name" value="PutAbiC"/>
</dbReference>
<name>A0A0B4D3I5_9FLAO</name>
<sequence>MIHFSIIGAARKYSAEKENRRLDPKQNYFDFTGIECKQILKNRFIANKNQIESYYRTIFNIVEMIELNPFIDKKIYINILTSQLSRIEIMMLYYYGILEGNEKEKDLIERYAMLKDIDRENMIFPELMNLYDSQAFEN</sequence>